<reference evidence="1" key="1">
    <citation type="submission" date="2022-08" db="EMBL/GenBank/DDBJ databases">
        <title>Genome Sequence of Fusarium decemcellulare.</title>
        <authorList>
            <person name="Buettner E."/>
        </authorList>
    </citation>
    <scope>NUCLEOTIDE SEQUENCE</scope>
    <source>
        <strain evidence="1">Babe19</strain>
    </source>
</reference>
<name>A0ACC1S9L8_9HYPO</name>
<dbReference type="EMBL" id="JANRMS010000744">
    <property type="protein sequence ID" value="KAJ3534972.1"/>
    <property type="molecule type" value="Genomic_DNA"/>
</dbReference>
<keyword evidence="2" id="KW-1185">Reference proteome</keyword>
<gene>
    <name evidence="1" type="ORF">NM208_g7326</name>
</gene>
<organism evidence="1 2">
    <name type="scientific">Fusarium decemcellulare</name>
    <dbReference type="NCBI Taxonomy" id="57161"/>
    <lineage>
        <taxon>Eukaryota</taxon>
        <taxon>Fungi</taxon>
        <taxon>Dikarya</taxon>
        <taxon>Ascomycota</taxon>
        <taxon>Pezizomycotina</taxon>
        <taxon>Sordariomycetes</taxon>
        <taxon>Hypocreomycetidae</taxon>
        <taxon>Hypocreales</taxon>
        <taxon>Nectriaceae</taxon>
        <taxon>Fusarium</taxon>
        <taxon>Fusarium decemcellulare species complex</taxon>
    </lineage>
</organism>
<evidence type="ECO:0000313" key="2">
    <source>
        <dbReference type="Proteomes" id="UP001148629"/>
    </source>
</evidence>
<protein>
    <submittedName>
        <fullName evidence="1">Uncharacterized protein</fullName>
    </submittedName>
</protein>
<comment type="caution">
    <text evidence="1">The sequence shown here is derived from an EMBL/GenBank/DDBJ whole genome shotgun (WGS) entry which is preliminary data.</text>
</comment>
<sequence>MKVPERPGSPGRCAYFTLLTNDEYVTAAMVLAQSLKNTQTSIPMCAMIVAEAVNGKSQQQLYNMFDDVVSVERIRGIGDDNLKAIGRPDLGDTLTKLQVWSQTQFDRVLFLDADTLVLSNLDHLFDLPSAVELAACPDPGFSDCFNSGVMLLKPSDSTFSELRQFAAVTPSFDGGDQGLLNIFFGDGTRHHPCKTLDATQSSVSKLGESGERNWYRLSFTYNMAMHKVYRLYIPAALRYKNEHRILHFIGKMKPWHFEGGQVPLSYDSSPYERFYADRVNHWWQVRRSLMG</sequence>
<proteinExistence type="predicted"/>
<accession>A0ACC1S9L8</accession>
<evidence type="ECO:0000313" key="1">
    <source>
        <dbReference type="EMBL" id="KAJ3534972.1"/>
    </source>
</evidence>
<dbReference type="Proteomes" id="UP001148629">
    <property type="component" value="Unassembled WGS sequence"/>
</dbReference>